<keyword evidence="3" id="KW-1185">Reference proteome</keyword>
<reference evidence="2 3" key="1">
    <citation type="submission" date="2024-09" db="EMBL/GenBank/DDBJ databases">
        <title>Novel species of the genus Pelomonas and Roseateles isolated from streams.</title>
        <authorList>
            <person name="Lu H."/>
        </authorList>
    </citation>
    <scope>NUCLEOTIDE SEQUENCE [LARGE SCALE GENOMIC DNA]</scope>
    <source>
        <strain evidence="2 3">DC23W</strain>
    </source>
</reference>
<dbReference type="Proteomes" id="UP001606300">
    <property type="component" value="Unassembled WGS sequence"/>
</dbReference>
<comment type="caution">
    <text evidence="2">The sequence shown here is derived from an EMBL/GenBank/DDBJ whole genome shotgun (WGS) entry which is preliminary data.</text>
</comment>
<evidence type="ECO:0000313" key="3">
    <source>
        <dbReference type="Proteomes" id="UP001606300"/>
    </source>
</evidence>
<evidence type="ECO:0000256" key="1">
    <source>
        <dbReference type="SAM" id="Phobius"/>
    </source>
</evidence>
<keyword evidence="1" id="KW-0812">Transmembrane</keyword>
<name>A0ABW7EIB3_9BURK</name>
<evidence type="ECO:0000313" key="2">
    <source>
        <dbReference type="EMBL" id="MFG6412418.1"/>
    </source>
</evidence>
<gene>
    <name evidence="2" type="ORF">ACG02S_00750</name>
</gene>
<accession>A0ABW7EIB3</accession>
<feature type="transmembrane region" description="Helical" evidence="1">
    <location>
        <begin position="227"/>
        <end position="250"/>
    </location>
</feature>
<dbReference type="InterPro" id="IPR025238">
    <property type="entry name" value="DUF4184"/>
</dbReference>
<feature type="transmembrane region" description="Helical" evidence="1">
    <location>
        <begin position="21"/>
        <end position="40"/>
    </location>
</feature>
<feature type="transmembrane region" description="Helical" evidence="1">
    <location>
        <begin position="52"/>
        <end position="72"/>
    </location>
</feature>
<feature type="transmembrane region" description="Helical" evidence="1">
    <location>
        <begin position="101"/>
        <end position="122"/>
    </location>
</feature>
<organism evidence="2 3">
    <name type="scientific">Pelomonas dachongensis</name>
    <dbReference type="NCBI Taxonomy" id="3299029"/>
    <lineage>
        <taxon>Bacteria</taxon>
        <taxon>Pseudomonadati</taxon>
        <taxon>Pseudomonadota</taxon>
        <taxon>Betaproteobacteria</taxon>
        <taxon>Burkholderiales</taxon>
        <taxon>Sphaerotilaceae</taxon>
        <taxon>Roseateles</taxon>
    </lineage>
</organism>
<dbReference type="RefSeq" id="WP_394468525.1">
    <property type="nucleotide sequence ID" value="NZ_JBIGHY010000001.1"/>
</dbReference>
<keyword evidence="1" id="KW-1133">Transmembrane helix</keyword>
<dbReference type="Pfam" id="PF13803">
    <property type="entry name" value="DUF4184"/>
    <property type="match status" value="1"/>
</dbReference>
<proteinExistence type="predicted"/>
<protein>
    <submittedName>
        <fullName evidence="2">DUF4184 family protein</fullName>
    </submittedName>
</protein>
<feature type="transmembrane region" description="Helical" evidence="1">
    <location>
        <begin position="156"/>
        <end position="174"/>
    </location>
</feature>
<feature type="transmembrane region" description="Helical" evidence="1">
    <location>
        <begin position="195"/>
        <end position="215"/>
    </location>
</feature>
<sequence length="256" mass="27937">MPWTFAHPAAILPLRSLCPRWLSLPALILGAMAPDMSYYVGMHGPWSAFCHTPWGIVTACLPVCLLLLALLLRFARPLTVLLPQPHRSLVRAQLLPSPHPLWLAAAVAVLSILLGAATHVLWDSFTHQGRWGAELLPELDETLLDAAGRSFHVTHLLQHLSTAVGVGLLAIAYWRALRDQPTAAPRAQDTRRTRLLLACLAGAVIVGAASAWALTPATLPAYVSHRVVRTVVWSTSCFAALYVLACLVWWRRLGDA</sequence>
<keyword evidence="1" id="KW-0472">Membrane</keyword>
<dbReference type="EMBL" id="JBIGHY010000001">
    <property type="protein sequence ID" value="MFG6412418.1"/>
    <property type="molecule type" value="Genomic_DNA"/>
</dbReference>